<dbReference type="EMBL" id="PTQZ01000338">
    <property type="protein sequence ID" value="PQA28786.1"/>
    <property type="molecule type" value="Genomic_DNA"/>
</dbReference>
<comment type="caution">
    <text evidence="1">The sequence shown here is derived from an EMBL/GenBank/DDBJ whole genome shotgun (WGS) entry which is preliminary data.</text>
</comment>
<evidence type="ECO:0000313" key="1">
    <source>
        <dbReference type="EMBL" id="PQA28786.1"/>
    </source>
</evidence>
<evidence type="ECO:0000313" key="2">
    <source>
        <dbReference type="Proteomes" id="UP000243900"/>
    </source>
</evidence>
<gene>
    <name evidence="1" type="ORF">C5O18_09740</name>
</gene>
<dbReference type="Proteomes" id="UP000243900">
    <property type="component" value="Unassembled WGS sequence"/>
</dbReference>
<reference evidence="2" key="1">
    <citation type="submission" date="2018-02" db="EMBL/GenBank/DDBJ databases">
        <title>Genome sequencing of Solimonas sp. HR-BB.</title>
        <authorList>
            <person name="Lee Y."/>
            <person name="Jeon C.O."/>
        </authorList>
    </citation>
    <scope>NUCLEOTIDE SEQUENCE [LARGE SCALE GENOMIC DNA]</scope>
    <source>
        <strain evidence="2">HR-E</strain>
    </source>
</reference>
<dbReference type="AlphaFoldDB" id="A0A2P6AQA7"/>
<accession>A0A2P6AQA7</accession>
<protein>
    <submittedName>
        <fullName evidence="1">Paraquat-inducible protein A</fullName>
    </submittedName>
</protein>
<keyword evidence="2" id="KW-1185">Reference proteome</keyword>
<proteinExistence type="predicted"/>
<feature type="non-terminal residue" evidence="1">
    <location>
        <position position="36"/>
    </location>
</feature>
<name>A0A2P6AQA7_9GAMM</name>
<organism evidence="1 2">
    <name type="scientific">Amnimonas aquatica</name>
    <dbReference type="NCBI Taxonomy" id="2094561"/>
    <lineage>
        <taxon>Bacteria</taxon>
        <taxon>Pseudomonadati</taxon>
        <taxon>Pseudomonadota</taxon>
        <taxon>Gammaproteobacteria</taxon>
        <taxon>Moraxellales</taxon>
        <taxon>Moraxellaceae</taxon>
        <taxon>Amnimonas</taxon>
    </lineage>
</organism>
<sequence length="36" mass="3881">MTESRLVACHACDMLQHKVPLPPGTVANCARCGTRL</sequence>